<evidence type="ECO:0000256" key="2">
    <source>
        <dbReference type="SAM" id="Phobius"/>
    </source>
</evidence>
<keyword evidence="2" id="KW-1133">Transmembrane helix</keyword>
<dbReference type="AlphaFoldDB" id="A0A1D9LE67"/>
<dbReference type="STRING" id="1108595.BKX93_05490"/>
<proteinExistence type="predicted"/>
<keyword evidence="2" id="KW-0472">Membrane</keyword>
<evidence type="ECO:0000256" key="1">
    <source>
        <dbReference type="SAM" id="MobiDB-lite"/>
    </source>
</evidence>
<dbReference type="EMBL" id="CP017707">
    <property type="protein sequence ID" value="AOZ49505.1"/>
    <property type="molecule type" value="Genomic_DNA"/>
</dbReference>
<protein>
    <submittedName>
        <fullName evidence="3">Uncharacterized protein</fullName>
    </submittedName>
</protein>
<dbReference type="KEGG" id="cvc:BKX93_05490"/>
<dbReference type="Proteomes" id="UP000178776">
    <property type="component" value="Chromosome"/>
</dbReference>
<evidence type="ECO:0000313" key="3">
    <source>
        <dbReference type="EMBL" id="AOZ49505.1"/>
    </source>
</evidence>
<name>A0A1D9LE67_9NEIS</name>
<organism evidence="3 4">
    <name type="scientific">Chromobacterium vaccinii</name>
    <dbReference type="NCBI Taxonomy" id="1108595"/>
    <lineage>
        <taxon>Bacteria</taxon>
        <taxon>Pseudomonadati</taxon>
        <taxon>Pseudomonadota</taxon>
        <taxon>Betaproteobacteria</taxon>
        <taxon>Neisseriales</taxon>
        <taxon>Chromobacteriaceae</taxon>
        <taxon>Chromobacterium</taxon>
    </lineage>
</organism>
<reference evidence="3 4" key="1">
    <citation type="submission" date="2016-10" db="EMBL/GenBank/DDBJ databases">
        <title>Chromobacterium muskegensis sp. nov., an insecticidal bacterium isolated from Sphagnum bogs.</title>
        <authorList>
            <person name="Sparks M.E."/>
            <person name="Blackburn M.B."/>
            <person name="Gundersen-Rindal D.E."/>
            <person name="Mitchell A."/>
            <person name="Farrar R."/>
            <person name="Kuhar D."/>
        </authorList>
    </citation>
    <scope>NUCLEOTIDE SEQUENCE [LARGE SCALE GENOMIC DNA]</scope>
    <source>
        <strain evidence="3 4">21-1</strain>
    </source>
</reference>
<feature type="region of interest" description="Disordered" evidence="1">
    <location>
        <begin position="224"/>
        <end position="245"/>
    </location>
</feature>
<evidence type="ECO:0000313" key="4">
    <source>
        <dbReference type="Proteomes" id="UP000178776"/>
    </source>
</evidence>
<feature type="transmembrane region" description="Helical" evidence="2">
    <location>
        <begin position="55"/>
        <end position="76"/>
    </location>
</feature>
<dbReference type="RefSeq" id="WP_070979079.1">
    <property type="nucleotide sequence ID" value="NZ_CP017707.1"/>
</dbReference>
<gene>
    <name evidence="3" type="ORF">BKX93_05490</name>
</gene>
<dbReference type="GeneID" id="68840656"/>
<accession>A0A1D9LE67</accession>
<keyword evidence="2" id="KW-0812">Transmembrane</keyword>
<sequence length="245" mass="26354">MQEREEERSSKRELELSERLAVLEAQFKVGRERAAEVENARTMRLDIVLDLIRSMWRALLLIVLLCAAAHYGLAFFQLRIEREAKAESRAASEQAANNARDAKTAGVAGSMEPQIAGKDGLILLRLAVESYPEGGGAPKKGAIPLSGLVSLIDKFAAAGAIMAKDASALKSELLTHAVEGGKEIMVEAAKKLIDKFLDDKKDEPLVKGAAGQLMVQVNQFCGGASTKSHPKPAPPTPKPRDLCGK</sequence>